<proteinExistence type="predicted"/>
<dbReference type="Proteomes" id="UP000054988">
    <property type="component" value="Unassembled WGS sequence"/>
</dbReference>
<protein>
    <submittedName>
        <fullName evidence="1">Uncharacterized protein</fullName>
    </submittedName>
</protein>
<sequence length="281" mass="31769">MPSFFPDDHLQLPSFKSLLVKGPYHPSAPLYLALSQSTQSEDAPAVLLSSSSRKLNLSLRQYNDGWFTDNLGHGGISAVSSQVQIFYPPTPAHFIFLLSTLHVVGSTVIDADVAHPKTVLGSVPSMIILHELSSYFLKDDEPQPNSEKWTVSSYLTLVTQAASFVSFLSSQNASHAISLALFDSRIDELKLPVLKAPEPSHLLYHRVEYKTESEDVTSLVQHYFEWAAHFHEEFPTADTRSMQVKLYKHSFSEMIVAHRWREARVPRRNGVGWRTEFVWEN</sequence>
<dbReference type="EMBL" id="LATX01002207">
    <property type="protein sequence ID" value="KTB32689.1"/>
    <property type="molecule type" value="Genomic_DNA"/>
</dbReference>
<comment type="caution">
    <text evidence="1">The sequence shown here is derived from an EMBL/GenBank/DDBJ whole genome shotgun (WGS) entry which is preliminary data.</text>
</comment>
<evidence type="ECO:0000313" key="2">
    <source>
        <dbReference type="Proteomes" id="UP000054988"/>
    </source>
</evidence>
<gene>
    <name evidence="1" type="ORF">WG66_14750</name>
</gene>
<accession>A0A0W0F8W5</accession>
<name>A0A0W0F8W5_MONRR</name>
<organism evidence="1 2">
    <name type="scientific">Moniliophthora roreri</name>
    <name type="common">Frosty pod rot fungus</name>
    <name type="synonym">Monilia roreri</name>
    <dbReference type="NCBI Taxonomy" id="221103"/>
    <lineage>
        <taxon>Eukaryota</taxon>
        <taxon>Fungi</taxon>
        <taxon>Dikarya</taxon>
        <taxon>Basidiomycota</taxon>
        <taxon>Agaricomycotina</taxon>
        <taxon>Agaricomycetes</taxon>
        <taxon>Agaricomycetidae</taxon>
        <taxon>Agaricales</taxon>
        <taxon>Marasmiineae</taxon>
        <taxon>Marasmiaceae</taxon>
        <taxon>Moniliophthora</taxon>
    </lineage>
</organism>
<dbReference type="eggNOG" id="ENOG502RB84">
    <property type="taxonomic scope" value="Eukaryota"/>
</dbReference>
<reference evidence="1 2" key="1">
    <citation type="submission" date="2015-12" db="EMBL/GenBank/DDBJ databases">
        <title>Draft genome sequence of Moniliophthora roreri, the causal agent of frosty pod rot of cacao.</title>
        <authorList>
            <person name="Aime M.C."/>
            <person name="Diaz-Valderrama J.R."/>
            <person name="Kijpornyongpan T."/>
            <person name="Phillips-Mora W."/>
        </authorList>
    </citation>
    <scope>NUCLEOTIDE SEQUENCE [LARGE SCALE GENOMIC DNA]</scope>
    <source>
        <strain evidence="1 2">MCA 2952</strain>
    </source>
</reference>
<evidence type="ECO:0000313" key="1">
    <source>
        <dbReference type="EMBL" id="KTB32689.1"/>
    </source>
</evidence>
<dbReference type="AlphaFoldDB" id="A0A0W0F8W5"/>